<keyword evidence="1" id="KW-0418">Kinase</keyword>
<dbReference type="PANTHER" id="PTHR35526">
    <property type="entry name" value="ANTI-SIGMA-F FACTOR RSBW-RELATED"/>
    <property type="match status" value="1"/>
</dbReference>
<dbReference type="SUPFAM" id="SSF55874">
    <property type="entry name" value="ATPase domain of HSP90 chaperone/DNA topoisomerase II/histidine kinase"/>
    <property type="match status" value="1"/>
</dbReference>
<evidence type="ECO:0000313" key="4">
    <source>
        <dbReference type="EMBL" id="GAA2669541.1"/>
    </source>
</evidence>
<dbReference type="Proteomes" id="UP001500994">
    <property type="component" value="Unassembled WGS sequence"/>
</dbReference>
<gene>
    <name evidence="4" type="ORF">GCM10009864_44320</name>
</gene>
<keyword evidence="1" id="KW-0723">Serine/threonine-protein kinase</keyword>
<name>A0ABN3S6X0_9ACTN</name>
<keyword evidence="1" id="KW-0808">Transferase</keyword>
<dbReference type="Pfam" id="PF13581">
    <property type="entry name" value="HATPase_c_2"/>
    <property type="match status" value="1"/>
</dbReference>
<evidence type="ECO:0000256" key="2">
    <source>
        <dbReference type="SAM" id="MobiDB-lite"/>
    </source>
</evidence>
<evidence type="ECO:0000259" key="3">
    <source>
        <dbReference type="Pfam" id="PF13581"/>
    </source>
</evidence>
<organism evidence="4 5">
    <name type="scientific">Streptomyces lunalinharesii</name>
    <dbReference type="NCBI Taxonomy" id="333384"/>
    <lineage>
        <taxon>Bacteria</taxon>
        <taxon>Bacillati</taxon>
        <taxon>Actinomycetota</taxon>
        <taxon>Actinomycetes</taxon>
        <taxon>Kitasatosporales</taxon>
        <taxon>Streptomycetaceae</taxon>
        <taxon>Streptomyces</taxon>
    </lineage>
</organism>
<dbReference type="CDD" id="cd16936">
    <property type="entry name" value="HATPase_RsbW-like"/>
    <property type="match status" value="1"/>
</dbReference>
<feature type="compositionally biased region" description="Low complexity" evidence="2">
    <location>
        <begin position="160"/>
        <end position="189"/>
    </location>
</feature>
<feature type="domain" description="Histidine kinase/HSP90-like ATPase" evidence="3">
    <location>
        <begin position="37"/>
        <end position="142"/>
    </location>
</feature>
<proteinExistence type="predicted"/>
<protein>
    <recommendedName>
        <fullName evidence="3">Histidine kinase/HSP90-like ATPase domain-containing protein</fullName>
    </recommendedName>
</protein>
<feature type="region of interest" description="Disordered" evidence="2">
    <location>
        <begin position="149"/>
        <end position="203"/>
    </location>
</feature>
<feature type="compositionally biased region" description="Pro residues" evidence="2">
    <location>
        <begin position="194"/>
        <end position="203"/>
    </location>
</feature>
<dbReference type="InterPro" id="IPR003594">
    <property type="entry name" value="HATPase_dom"/>
</dbReference>
<accession>A0ABN3S6X0</accession>
<sequence length="203" mass="21150">MFGVRWSNEVKDVSLAVRSHDMTPPGDRHYTVELHVSAERVPQIRRIVAAHLRHWDLAPQVPPVCEGVAELLTNVHRHIGPDARCVVELRLGERHLTASVADDGPRLPRLESASGGGLARIAALSDSWGSCGTAGGKVVWFTRRIESARTAPVGPPAPPTGACDGAPPAPAAAEPIPAVEPAAAPAAEPSVTSGPPPSAATLV</sequence>
<dbReference type="InterPro" id="IPR036890">
    <property type="entry name" value="HATPase_C_sf"/>
</dbReference>
<dbReference type="InterPro" id="IPR050267">
    <property type="entry name" value="Anti-sigma-factor_SerPK"/>
</dbReference>
<dbReference type="PANTHER" id="PTHR35526:SF3">
    <property type="entry name" value="ANTI-SIGMA-F FACTOR RSBW"/>
    <property type="match status" value="1"/>
</dbReference>
<dbReference type="EMBL" id="BAAARK010000014">
    <property type="protein sequence ID" value="GAA2669541.1"/>
    <property type="molecule type" value="Genomic_DNA"/>
</dbReference>
<evidence type="ECO:0000313" key="5">
    <source>
        <dbReference type="Proteomes" id="UP001500994"/>
    </source>
</evidence>
<reference evidence="4 5" key="1">
    <citation type="journal article" date="2019" name="Int. J. Syst. Evol. Microbiol.">
        <title>The Global Catalogue of Microorganisms (GCM) 10K type strain sequencing project: providing services to taxonomists for standard genome sequencing and annotation.</title>
        <authorList>
            <consortium name="The Broad Institute Genomics Platform"/>
            <consortium name="The Broad Institute Genome Sequencing Center for Infectious Disease"/>
            <person name="Wu L."/>
            <person name="Ma J."/>
        </authorList>
    </citation>
    <scope>NUCLEOTIDE SEQUENCE [LARGE SCALE GENOMIC DNA]</scope>
    <source>
        <strain evidence="4 5">JCM 16374</strain>
    </source>
</reference>
<keyword evidence="5" id="KW-1185">Reference proteome</keyword>
<evidence type="ECO:0000256" key="1">
    <source>
        <dbReference type="ARBA" id="ARBA00022527"/>
    </source>
</evidence>
<comment type="caution">
    <text evidence="4">The sequence shown here is derived from an EMBL/GenBank/DDBJ whole genome shotgun (WGS) entry which is preliminary data.</text>
</comment>
<dbReference type="Gene3D" id="3.30.565.10">
    <property type="entry name" value="Histidine kinase-like ATPase, C-terminal domain"/>
    <property type="match status" value="1"/>
</dbReference>